<comment type="similarity">
    <text evidence="1">Belongs to the bacterial solute-binding protein 5 family.</text>
</comment>
<dbReference type="PROSITE" id="PS51318">
    <property type="entry name" value="TAT"/>
    <property type="match status" value="1"/>
</dbReference>
<dbReference type="InterPro" id="IPR006311">
    <property type="entry name" value="TAT_signal"/>
</dbReference>
<evidence type="ECO:0000313" key="7">
    <source>
        <dbReference type="Proteomes" id="UP001597187"/>
    </source>
</evidence>
<evidence type="ECO:0000259" key="5">
    <source>
        <dbReference type="Pfam" id="PF00496"/>
    </source>
</evidence>
<feature type="compositionally biased region" description="Polar residues" evidence="4">
    <location>
        <begin position="77"/>
        <end position="88"/>
    </location>
</feature>
<dbReference type="PIRSF" id="PIRSF002741">
    <property type="entry name" value="MppA"/>
    <property type="match status" value="1"/>
</dbReference>
<dbReference type="PANTHER" id="PTHR30290">
    <property type="entry name" value="PERIPLASMIC BINDING COMPONENT OF ABC TRANSPORTER"/>
    <property type="match status" value="1"/>
</dbReference>
<organism evidence="6 7">
    <name type="scientific">Halomarina rubra</name>
    <dbReference type="NCBI Taxonomy" id="2071873"/>
    <lineage>
        <taxon>Archaea</taxon>
        <taxon>Methanobacteriati</taxon>
        <taxon>Methanobacteriota</taxon>
        <taxon>Stenosarchaea group</taxon>
        <taxon>Halobacteria</taxon>
        <taxon>Halobacteriales</taxon>
        <taxon>Natronomonadaceae</taxon>
        <taxon>Halomarina</taxon>
    </lineage>
</organism>
<keyword evidence="7" id="KW-1185">Reference proteome</keyword>
<reference evidence="6 7" key="1">
    <citation type="journal article" date="2019" name="Int. J. Syst. Evol. Microbiol.">
        <title>The Global Catalogue of Microorganisms (GCM) 10K type strain sequencing project: providing services to taxonomists for standard genome sequencing and annotation.</title>
        <authorList>
            <consortium name="The Broad Institute Genomics Platform"/>
            <consortium name="The Broad Institute Genome Sequencing Center for Infectious Disease"/>
            <person name="Wu L."/>
            <person name="Ma J."/>
        </authorList>
    </citation>
    <scope>NUCLEOTIDE SEQUENCE [LARGE SCALE GENOMIC DNA]</scope>
    <source>
        <strain evidence="6 7">CGMCC 1.12563</strain>
    </source>
</reference>
<dbReference type="AlphaFoldDB" id="A0ABD6ASY4"/>
<dbReference type="Pfam" id="PF00496">
    <property type="entry name" value="SBP_bac_5"/>
    <property type="match status" value="1"/>
</dbReference>
<accession>A0ABD6ASY4</accession>
<evidence type="ECO:0000256" key="2">
    <source>
        <dbReference type="ARBA" id="ARBA00022448"/>
    </source>
</evidence>
<dbReference type="EMBL" id="JBHUDC010000003">
    <property type="protein sequence ID" value="MFD1513000.1"/>
    <property type="molecule type" value="Genomic_DNA"/>
</dbReference>
<proteinExistence type="inferred from homology"/>
<evidence type="ECO:0000313" key="6">
    <source>
        <dbReference type="EMBL" id="MFD1513000.1"/>
    </source>
</evidence>
<gene>
    <name evidence="6" type="ORF">ACFSBT_06870</name>
</gene>
<dbReference type="Gene3D" id="3.40.190.10">
    <property type="entry name" value="Periplasmic binding protein-like II"/>
    <property type="match status" value="1"/>
</dbReference>
<evidence type="ECO:0000256" key="4">
    <source>
        <dbReference type="SAM" id="MobiDB-lite"/>
    </source>
</evidence>
<evidence type="ECO:0000256" key="1">
    <source>
        <dbReference type="ARBA" id="ARBA00005695"/>
    </source>
</evidence>
<dbReference type="InterPro" id="IPR030678">
    <property type="entry name" value="Peptide/Ni-bd"/>
</dbReference>
<keyword evidence="2" id="KW-0813">Transport</keyword>
<evidence type="ECO:0000256" key="3">
    <source>
        <dbReference type="ARBA" id="ARBA00022729"/>
    </source>
</evidence>
<dbReference type="Gene3D" id="3.10.105.10">
    <property type="entry name" value="Dipeptide-binding Protein, Domain 3"/>
    <property type="match status" value="1"/>
</dbReference>
<dbReference type="GO" id="GO:0042597">
    <property type="term" value="C:periplasmic space"/>
    <property type="evidence" value="ECO:0007669"/>
    <property type="project" value="UniProtKB-ARBA"/>
</dbReference>
<sequence>MAQDDTSRRTFLKVAGSTAAAASLAGCLGGGDDEEPSGNGTGGGDGNGTGGGDGNGTGGGGGGGGSGGTLIYGRGSDSATLDPQNTTSGEDAKVINQVYDTLIKFETGASSLVEGLATEYELDGTTATLTLREDATFHNGDTVTAEDFIATYRRFVDEEYESFIGMTDDEGVSGAKQSYYGGYLLSKVTNVEASSETELTIELDSQYAPFLRNLAVFAMAVMPKSLIEEGHDFSSDPVGSGPFSFDEWDTSNQRIRLAANGEYWGTTPSVGEVVFQGVGDNSTRTQQLVAGESHIIDGMDAQSIQTLENSDAASVQRTEGMTVGYLAFNMARVEAFRDKRVRQAINYAINTQAIVENIYKGLATRASQPVPPTVMGHNENVDPYPHDPEQAQSLLEEAGYSDLTFQLETMTNPRPYFASPVQTAQTVRTNLSEVGVEIEINQQQWDPYLEYTAEGKHDACFLGWISDNADPDNFYYPLLHPQVETSTVPEGQDWLSWDTEGVNTGNRSMWANTEFMDLVSEAQQSYDEGSREETYKQIGELVNEEAPWVFMTHTEELRGVSSAVSGFTVSPISGPALNEVSIE</sequence>
<feature type="region of interest" description="Disordered" evidence="4">
    <location>
        <begin position="24"/>
        <end position="88"/>
    </location>
</feature>
<name>A0ABD6ASY4_9EURY</name>
<dbReference type="InterPro" id="IPR039424">
    <property type="entry name" value="SBP_5"/>
</dbReference>
<keyword evidence="3" id="KW-0732">Signal</keyword>
<dbReference type="RefSeq" id="WP_250872972.1">
    <property type="nucleotide sequence ID" value="NZ_JALXFV010000003.1"/>
</dbReference>
<dbReference type="Gene3D" id="3.90.76.10">
    <property type="entry name" value="Dipeptide-binding Protein, Domain 1"/>
    <property type="match status" value="1"/>
</dbReference>
<feature type="domain" description="Solute-binding protein family 5" evidence="5">
    <location>
        <begin position="112"/>
        <end position="482"/>
    </location>
</feature>
<protein>
    <submittedName>
        <fullName evidence="6">ABC transporter substrate-binding protein</fullName>
    </submittedName>
</protein>
<dbReference type="PANTHER" id="PTHR30290:SF9">
    <property type="entry name" value="OLIGOPEPTIDE-BINDING PROTEIN APPA"/>
    <property type="match status" value="1"/>
</dbReference>
<comment type="caution">
    <text evidence="6">The sequence shown here is derived from an EMBL/GenBank/DDBJ whole genome shotgun (WGS) entry which is preliminary data.</text>
</comment>
<dbReference type="CDD" id="cd08493">
    <property type="entry name" value="PBP2_DppA_like"/>
    <property type="match status" value="1"/>
</dbReference>
<feature type="compositionally biased region" description="Gly residues" evidence="4">
    <location>
        <begin position="39"/>
        <end position="70"/>
    </location>
</feature>
<dbReference type="InterPro" id="IPR000914">
    <property type="entry name" value="SBP_5_dom"/>
</dbReference>
<dbReference type="SUPFAM" id="SSF53850">
    <property type="entry name" value="Periplasmic binding protein-like II"/>
    <property type="match status" value="1"/>
</dbReference>
<dbReference type="Proteomes" id="UP001597187">
    <property type="component" value="Unassembled WGS sequence"/>
</dbReference>